<sequence>MHACSPVISFACLFGASCGEYRTNGRFNHLTFLPDKENRHLSPWTTSPCRTNSRGFSVRNFAFFCSKDRGDAKTPVTIEDTQKDTTCTPGFLHFSAFPCSVLISVPCPLQLFAMGFEVLERCRINRPRSLAQHQKSRTPFLSSHSPGFNEDFCGSSVSMPGFLILDKQRPLDSSTTSEHVLSS</sequence>
<organism evidence="1 2">
    <name type="scientific">Neurospora tetraspora</name>
    <dbReference type="NCBI Taxonomy" id="94610"/>
    <lineage>
        <taxon>Eukaryota</taxon>
        <taxon>Fungi</taxon>
        <taxon>Dikarya</taxon>
        <taxon>Ascomycota</taxon>
        <taxon>Pezizomycotina</taxon>
        <taxon>Sordariomycetes</taxon>
        <taxon>Sordariomycetidae</taxon>
        <taxon>Sordariales</taxon>
        <taxon>Sordariaceae</taxon>
        <taxon>Neurospora</taxon>
    </lineage>
</organism>
<dbReference type="GeneID" id="87859852"/>
<gene>
    <name evidence="1" type="ORF">B0H65DRAFT_267144</name>
</gene>
<accession>A0AAE0JB76</accession>
<evidence type="ECO:0000313" key="1">
    <source>
        <dbReference type="EMBL" id="KAK3340671.1"/>
    </source>
</evidence>
<comment type="caution">
    <text evidence="1">The sequence shown here is derived from an EMBL/GenBank/DDBJ whole genome shotgun (WGS) entry which is preliminary data.</text>
</comment>
<proteinExistence type="predicted"/>
<name>A0AAE0JB76_9PEZI</name>
<reference evidence="1" key="1">
    <citation type="journal article" date="2023" name="Mol. Phylogenet. Evol.">
        <title>Genome-scale phylogeny and comparative genomics of the fungal order Sordariales.</title>
        <authorList>
            <person name="Hensen N."/>
            <person name="Bonometti L."/>
            <person name="Westerberg I."/>
            <person name="Brannstrom I.O."/>
            <person name="Guillou S."/>
            <person name="Cros-Aarteil S."/>
            <person name="Calhoun S."/>
            <person name="Haridas S."/>
            <person name="Kuo A."/>
            <person name="Mondo S."/>
            <person name="Pangilinan J."/>
            <person name="Riley R."/>
            <person name="LaButti K."/>
            <person name="Andreopoulos B."/>
            <person name="Lipzen A."/>
            <person name="Chen C."/>
            <person name="Yan M."/>
            <person name="Daum C."/>
            <person name="Ng V."/>
            <person name="Clum A."/>
            <person name="Steindorff A."/>
            <person name="Ohm R.A."/>
            <person name="Martin F."/>
            <person name="Silar P."/>
            <person name="Natvig D.O."/>
            <person name="Lalanne C."/>
            <person name="Gautier V."/>
            <person name="Ament-Velasquez S.L."/>
            <person name="Kruys A."/>
            <person name="Hutchinson M.I."/>
            <person name="Powell A.J."/>
            <person name="Barry K."/>
            <person name="Miller A.N."/>
            <person name="Grigoriev I.V."/>
            <person name="Debuchy R."/>
            <person name="Gladieux P."/>
            <person name="Hiltunen Thoren M."/>
            <person name="Johannesson H."/>
        </authorList>
    </citation>
    <scope>NUCLEOTIDE SEQUENCE</scope>
    <source>
        <strain evidence="1">CBS 560.94</strain>
    </source>
</reference>
<dbReference type="EMBL" id="JAUEPP010000006">
    <property type="protein sequence ID" value="KAK3340671.1"/>
    <property type="molecule type" value="Genomic_DNA"/>
</dbReference>
<evidence type="ECO:0000313" key="2">
    <source>
        <dbReference type="Proteomes" id="UP001278500"/>
    </source>
</evidence>
<protein>
    <submittedName>
        <fullName evidence="1">Uncharacterized protein</fullName>
    </submittedName>
</protein>
<dbReference type="RefSeq" id="XP_062679613.1">
    <property type="nucleotide sequence ID" value="XM_062822698.1"/>
</dbReference>
<dbReference type="AlphaFoldDB" id="A0AAE0JB76"/>
<reference evidence="1" key="2">
    <citation type="submission" date="2023-06" db="EMBL/GenBank/DDBJ databases">
        <authorList>
            <consortium name="Lawrence Berkeley National Laboratory"/>
            <person name="Haridas S."/>
            <person name="Hensen N."/>
            <person name="Bonometti L."/>
            <person name="Westerberg I."/>
            <person name="Brannstrom I.O."/>
            <person name="Guillou S."/>
            <person name="Cros-Aarteil S."/>
            <person name="Calhoun S."/>
            <person name="Kuo A."/>
            <person name="Mondo S."/>
            <person name="Pangilinan J."/>
            <person name="Riley R."/>
            <person name="Labutti K."/>
            <person name="Andreopoulos B."/>
            <person name="Lipzen A."/>
            <person name="Chen C."/>
            <person name="Yanf M."/>
            <person name="Daum C."/>
            <person name="Ng V."/>
            <person name="Clum A."/>
            <person name="Steindorff A."/>
            <person name="Ohm R."/>
            <person name="Martin F."/>
            <person name="Silar P."/>
            <person name="Natvig D."/>
            <person name="Lalanne C."/>
            <person name="Gautier V."/>
            <person name="Ament-Velasquez S.L."/>
            <person name="Kruys A."/>
            <person name="Hutchinson M.I."/>
            <person name="Powell A.J."/>
            <person name="Barry K."/>
            <person name="Miller A.N."/>
            <person name="Grigoriev I.V."/>
            <person name="Debuchy R."/>
            <person name="Gladieux P."/>
            <person name="Thoren M.H."/>
            <person name="Johannesson H."/>
        </authorList>
    </citation>
    <scope>NUCLEOTIDE SEQUENCE</scope>
    <source>
        <strain evidence="1">CBS 560.94</strain>
    </source>
</reference>
<dbReference type="Proteomes" id="UP001278500">
    <property type="component" value="Unassembled WGS sequence"/>
</dbReference>
<keyword evidence="2" id="KW-1185">Reference proteome</keyword>